<dbReference type="PANTHER" id="PTHR10788">
    <property type="entry name" value="TREHALOSE-6-PHOSPHATE SYNTHASE"/>
    <property type="match status" value="1"/>
</dbReference>
<keyword evidence="4" id="KW-1185">Reference proteome</keyword>
<dbReference type="Pfam" id="PF00982">
    <property type="entry name" value="Glyco_transf_20"/>
    <property type="match status" value="1"/>
</dbReference>
<dbReference type="GO" id="GO:0005992">
    <property type="term" value="P:trehalose biosynthetic process"/>
    <property type="evidence" value="ECO:0007669"/>
    <property type="project" value="InterPro"/>
</dbReference>
<comment type="caution">
    <text evidence="3">The sequence shown here is derived from an EMBL/GenBank/DDBJ whole genome shotgun (WGS) entry which is preliminary data.</text>
</comment>
<proteinExistence type="inferred from homology"/>
<dbReference type="CDD" id="cd03788">
    <property type="entry name" value="GT20_TPS"/>
    <property type="match status" value="1"/>
</dbReference>
<dbReference type="OrthoDB" id="9761633at2"/>
<sequence>MTAREHVGPSDTTPATPPPVTPQGGASPVNSNAGDAGAEFIVVANRLPVDLERLPDGTERWKHSPGGLVSALEPFLRSHSGAWVGWPGVADAVAEEFEDEGLRLYPVTLSADEVRDYYEGFSNATLWPLYHDVVAPPVFDRAWWESYVRVNRRFADACAKIAAEGATIWVQDYQLQLVPAMLREQRPDLRIGFFLHIPFPPTELFMQLPWRTEIVRGLLGADLIGFHRPGGAQNFLWLARRLVGLEPSRGAVGVRTRPGVVQVGDRTVRVGAFPISIDSAGLDAMARSKEVQQRAKEIRSELGNPRKVLLGVDRLDYTKGIDLRLRALHELLEDGRVNPDDVVMVQLATPSRERVEHYRQMRGDIEQVVSRINGEFARVGHPVVHYLHQSVDRKELVAFMSAADVMVVTPVRDGMNLVCKEYVACRYDLGGALVLSEFAGAAAELTSSFLVNPHDLDGVKNALHAALTVDPAEGRRRMRALRRQVLTHDVDRWARSFLEALGTQHLN</sequence>
<comment type="similarity">
    <text evidence="1">Belongs to the glycosyltransferase 20 family.</text>
</comment>
<dbReference type="GO" id="GO:0003825">
    <property type="term" value="F:alpha,alpha-trehalose-phosphate synthase (UDP-forming) activity"/>
    <property type="evidence" value="ECO:0007669"/>
    <property type="project" value="TreeGrafter"/>
</dbReference>
<dbReference type="Proteomes" id="UP000323454">
    <property type="component" value="Unassembled WGS sequence"/>
</dbReference>
<accession>A0A5B2XHR9</accession>
<evidence type="ECO:0000313" key="3">
    <source>
        <dbReference type="EMBL" id="KAA2262370.1"/>
    </source>
</evidence>
<protein>
    <submittedName>
        <fullName evidence="3">Trehalose-6-phosphate synthase</fullName>
    </submittedName>
</protein>
<evidence type="ECO:0000256" key="1">
    <source>
        <dbReference type="ARBA" id="ARBA00008799"/>
    </source>
</evidence>
<gene>
    <name evidence="3" type="ORF">F0L68_13965</name>
</gene>
<organism evidence="3 4">
    <name type="scientific">Solihabitans fulvus</name>
    <dbReference type="NCBI Taxonomy" id="1892852"/>
    <lineage>
        <taxon>Bacteria</taxon>
        <taxon>Bacillati</taxon>
        <taxon>Actinomycetota</taxon>
        <taxon>Actinomycetes</taxon>
        <taxon>Pseudonocardiales</taxon>
        <taxon>Pseudonocardiaceae</taxon>
        <taxon>Solihabitans</taxon>
    </lineage>
</organism>
<dbReference type="AlphaFoldDB" id="A0A5B2XHR9"/>
<dbReference type="Gene3D" id="3.40.50.2000">
    <property type="entry name" value="Glycogen Phosphorylase B"/>
    <property type="match status" value="2"/>
</dbReference>
<reference evidence="3 4" key="1">
    <citation type="submission" date="2019-09" db="EMBL/GenBank/DDBJ databases">
        <title>Goodfellowia gen. nov., a new genus of the Pseudonocardineae related to Actinoalloteichus, containing Goodfellowia coeruleoviolacea gen. nov., comb. nov. gen. nov., comb. nov.</title>
        <authorList>
            <person name="Labeda D."/>
        </authorList>
    </citation>
    <scope>NUCLEOTIDE SEQUENCE [LARGE SCALE GENOMIC DNA]</scope>
    <source>
        <strain evidence="3 4">AN110305</strain>
    </source>
</reference>
<evidence type="ECO:0000313" key="4">
    <source>
        <dbReference type="Proteomes" id="UP000323454"/>
    </source>
</evidence>
<name>A0A5B2XHR9_9PSEU</name>
<dbReference type="SUPFAM" id="SSF53756">
    <property type="entry name" value="UDP-Glycosyltransferase/glycogen phosphorylase"/>
    <property type="match status" value="1"/>
</dbReference>
<evidence type="ECO:0000256" key="2">
    <source>
        <dbReference type="SAM" id="MobiDB-lite"/>
    </source>
</evidence>
<dbReference type="GO" id="GO:0004805">
    <property type="term" value="F:trehalose-phosphatase activity"/>
    <property type="evidence" value="ECO:0007669"/>
    <property type="project" value="TreeGrafter"/>
</dbReference>
<dbReference type="GO" id="GO:0005829">
    <property type="term" value="C:cytosol"/>
    <property type="evidence" value="ECO:0007669"/>
    <property type="project" value="TreeGrafter"/>
</dbReference>
<feature type="region of interest" description="Disordered" evidence="2">
    <location>
        <begin position="1"/>
        <end position="32"/>
    </location>
</feature>
<dbReference type="PANTHER" id="PTHR10788:SF106">
    <property type="entry name" value="BCDNA.GH08860"/>
    <property type="match status" value="1"/>
</dbReference>
<reference evidence="3 4" key="2">
    <citation type="submission" date="2019-09" db="EMBL/GenBank/DDBJ databases">
        <authorList>
            <person name="Jin C."/>
        </authorList>
    </citation>
    <scope>NUCLEOTIDE SEQUENCE [LARGE SCALE GENOMIC DNA]</scope>
    <source>
        <strain evidence="3 4">AN110305</strain>
    </source>
</reference>
<dbReference type="InterPro" id="IPR001830">
    <property type="entry name" value="Glyco_trans_20"/>
</dbReference>
<dbReference type="EMBL" id="VUOB01000022">
    <property type="protein sequence ID" value="KAA2262370.1"/>
    <property type="molecule type" value="Genomic_DNA"/>
</dbReference>